<keyword evidence="2" id="KW-0391">Immunity</keyword>
<evidence type="ECO:0000256" key="2">
    <source>
        <dbReference type="ARBA" id="ARBA00022859"/>
    </source>
</evidence>
<sequence>DAVCSACWFLCGTDGSDVQQTPILWGRVGGSATMYCNHTKGDVYFQMCWYRQLPGQTLELIVFISIAKNGDDHDYGNLNTEKFSASKSVPESGTLTVKNLEPKDRGFLMTAGSFYIMSPGGTRAQEILHLNMQHVKYKVGFQRAQTKSSQQTKLL</sequence>
<dbReference type="InterPro" id="IPR036179">
    <property type="entry name" value="Ig-like_dom_sf"/>
</dbReference>
<protein>
    <recommendedName>
        <fullName evidence="3">Immunoglobulin V-set domain-containing protein</fullName>
    </recommendedName>
</protein>
<reference evidence="4" key="3">
    <citation type="submission" date="2025-09" db="UniProtKB">
        <authorList>
            <consortium name="Ensembl"/>
        </authorList>
    </citation>
    <scope>IDENTIFICATION</scope>
</reference>
<proteinExistence type="predicted"/>
<dbReference type="PANTHER" id="PTHR23268">
    <property type="entry name" value="T-CELL RECEPTOR BETA CHAIN"/>
    <property type="match status" value="1"/>
</dbReference>
<dbReference type="InterPro" id="IPR013783">
    <property type="entry name" value="Ig-like_fold"/>
</dbReference>
<reference evidence="5" key="1">
    <citation type="submission" date="2012-01" db="EMBL/GenBank/DDBJ databases">
        <title>The Genome Sequence of Oreochromis niloticus (Nile Tilapia).</title>
        <authorList>
            <consortium name="Broad Institute Genome Assembly Team"/>
            <consortium name="Broad Institute Sequencing Platform"/>
            <person name="Di Palma F."/>
            <person name="Johnson J."/>
            <person name="Lander E.S."/>
            <person name="Lindblad-Toh K."/>
        </authorList>
    </citation>
    <scope>NUCLEOTIDE SEQUENCE [LARGE SCALE GENOMIC DNA]</scope>
</reference>
<dbReference type="InParanoid" id="A0A669DAZ1"/>
<dbReference type="Proteomes" id="UP000005207">
    <property type="component" value="Linkage group LG19"/>
</dbReference>
<evidence type="ECO:0000313" key="5">
    <source>
        <dbReference type="Proteomes" id="UP000005207"/>
    </source>
</evidence>
<evidence type="ECO:0000259" key="3">
    <source>
        <dbReference type="Pfam" id="PF07686"/>
    </source>
</evidence>
<dbReference type="Pfam" id="PF07686">
    <property type="entry name" value="V-set"/>
    <property type="match status" value="1"/>
</dbReference>
<evidence type="ECO:0000313" key="4">
    <source>
        <dbReference type="Ensembl" id="ENSONIP00000055480.1"/>
    </source>
</evidence>
<dbReference type="Ensembl" id="ENSONIT00000052430.1">
    <property type="protein sequence ID" value="ENSONIP00000055480.1"/>
    <property type="gene ID" value="ENSONIG00000027199.1"/>
</dbReference>
<accession>A0A669DAZ1</accession>
<dbReference type="SUPFAM" id="SSF48726">
    <property type="entry name" value="Immunoglobulin"/>
    <property type="match status" value="1"/>
</dbReference>
<dbReference type="InterPro" id="IPR013106">
    <property type="entry name" value="Ig_V-set"/>
</dbReference>
<organism evidence="4 5">
    <name type="scientific">Oreochromis niloticus</name>
    <name type="common">Nile tilapia</name>
    <name type="synonym">Tilapia nilotica</name>
    <dbReference type="NCBI Taxonomy" id="8128"/>
    <lineage>
        <taxon>Eukaryota</taxon>
        <taxon>Metazoa</taxon>
        <taxon>Chordata</taxon>
        <taxon>Craniata</taxon>
        <taxon>Vertebrata</taxon>
        <taxon>Euteleostomi</taxon>
        <taxon>Actinopterygii</taxon>
        <taxon>Neopterygii</taxon>
        <taxon>Teleostei</taxon>
        <taxon>Neoteleostei</taxon>
        <taxon>Acanthomorphata</taxon>
        <taxon>Ovalentaria</taxon>
        <taxon>Cichlomorphae</taxon>
        <taxon>Cichliformes</taxon>
        <taxon>Cichlidae</taxon>
        <taxon>African cichlids</taxon>
        <taxon>Pseudocrenilabrinae</taxon>
        <taxon>Oreochromini</taxon>
        <taxon>Oreochromis</taxon>
    </lineage>
</organism>
<dbReference type="GO" id="GO:0002376">
    <property type="term" value="P:immune system process"/>
    <property type="evidence" value="ECO:0007669"/>
    <property type="project" value="UniProtKB-KW"/>
</dbReference>
<dbReference type="GO" id="GO:0005886">
    <property type="term" value="C:plasma membrane"/>
    <property type="evidence" value="ECO:0007669"/>
    <property type="project" value="TreeGrafter"/>
</dbReference>
<dbReference type="PANTHER" id="PTHR23268:SF102">
    <property type="entry name" value="IMMUNOGLOBULIN V-SET DOMAIN-CONTAINING PROTEIN"/>
    <property type="match status" value="1"/>
</dbReference>
<dbReference type="GO" id="GO:0007166">
    <property type="term" value="P:cell surface receptor signaling pathway"/>
    <property type="evidence" value="ECO:0007669"/>
    <property type="project" value="TreeGrafter"/>
</dbReference>
<evidence type="ECO:0000256" key="1">
    <source>
        <dbReference type="ARBA" id="ARBA00022729"/>
    </source>
</evidence>
<keyword evidence="1" id="KW-0732">Signal</keyword>
<reference evidence="4" key="2">
    <citation type="submission" date="2025-08" db="UniProtKB">
        <authorList>
            <consortium name="Ensembl"/>
        </authorList>
    </citation>
    <scope>IDENTIFICATION</scope>
</reference>
<dbReference type="InterPro" id="IPR050413">
    <property type="entry name" value="TCR_beta_variable"/>
</dbReference>
<dbReference type="GeneTree" id="ENSGT01030000234952"/>
<keyword evidence="5" id="KW-1185">Reference proteome</keyword>
<feature type="domain" description="Immunoglobulin V-set" evidence="3">
    <location>
        <begin position="24"/>
        <end position="107"/>
    </location>
</feature>
<dbReference type="AlphaFoldDB" id="A0A669DAZ1"/>
<dbReference type="Gene3D" id="2.60.40.10">
    <property type="entry name" value="Immunoglobulins"/>
    <property type="match status" value="1"/>
</dbReference>
<name>A0A669DAZ1_ORENI</name>